<protein>
    <submittedName>
        <fullName evidence="1">Uncharacterized protein</fullName>
    </submittedName>
</protein>
<name>A0A0A8YGM0_ARUDO</name>
<sequence>MQFSRFIFFIWLHMHAKDYHFYIILYYF</sequence>
<evidence type="ECO:0000313" key="1">
    <source>
        <dbReference type="EMBL" id="JAD25479.1"/>
    </source>
</evidence>
<accession>A0A0A8YGM0</accession>
<reference evidence="1" key="2">
    <citation type="journal article" date="2015" name="Data Brief">
        <title>Shoot transcriptome of the giant reed, Arundo donax.</title>
        <authorList>
            <person name="Barrero R.A."/>
            <person name="Guerrero F.D."/>
            <person name="Moolhuijzen P."/>
            <person name="Goolsby J.A."/>
            <person name="Tidwell J."/>
            <person name="Bellgard S.E."/>
            <person name="Bellgard M.I."/>
        </authorList>
    </citation>
    <scope>NUCLEOTIDE SEQUENCE</scope>
    <source>
        <tissue evidence="1">Shoot tissue taken approximately 20 cm above the soil surface</tissue>
    </source>
</reference>
<proteinExistence type="predicted"/>
<reference evidence="1" key="1">
    <citation type="submission" date="2014-09" db="EMBL/GenBank/DDBJ databases">
        <authorList>
            <person name="Magalhaes I.L.F."/>
            <person name="Oliveira U."/>
            <person name="Santos F.R."/>
            <person name="Vidigal T.H.D.A."/>
            <person name="Brescovit A.D."/>
            <person name="Santos A.J."/>
        </authorList>
    </citation>
    <scope>NUCLEOTIDE SEQUENCE</scope>
    <source>
        <tissue evidence="1">Shoot tissue taken approximately 20 cm above the soil surface</tissue>
    </source>
</reference>
<dbReference type="EMBL" id="GBRH01272416">
    <property type="protein sequence ID" value="JAD25479.1"/>
    <property type="molecule type" value="Transcribed_RNA"/>
</dbReference>
<dbReference type="AlphaFoldDB" id="A0A0A8YGM0"/>
<organism evidence="1">
    <name type="scientific">Arundo donax</name>
    <name type="common">Giant reed</name>
    <name type="synonym">Donax arundinaceus</name>
    <dbReference type="NCBI Taxonomy" id="35708"/>
    <lineage>
        <taxon>Eukaryota</taxon>
        <taxon>Viridiplantae</taxon>
        <taxon>Streptophyta</taxon>
        <taxon>Embryophyta</taxon>
        <taxon>Tracheophyta</taxon>
        <taxon>Spermatophyta</taxon>
        <taxon>Magnoliopsida</taxon>
        <taxon>Liliopsida</taxon>
        <taxon>Poales</taxon>
        <taxon>Poaceae</taxon>
        <taxon>PACMAD clade</taxon>
        <taxon>Arundinoideae</taxon>
        <taxon>Arundineae</taxon>
        <taxon>Arundo</taxon>
    </lineage>
</organism>